<dbReference type="OrthoDB" id="5145272at2"/>
<evidence type="ECO:0000256" key="5">
    <source>
        <dbReference type="ARBA" id="ARBA00023136"/>
    </source>
</evidence>
<dbReference type="RefSeq" id="WP_067634301.1">
    <property type="nucleotide sequence ID" value="NZ_CP013213.1"/>
</dbReference>
<keyword evidence="4 6" id="KW-1133">Transmembrane helix</keyword>
<dbReference type="KEGG" id="erl:AOC36_11095"/>
<name>A0A0X8H1Q2_9FIRM</name>
<dbReference type="AlphaFoldDB" id="A0A0X8H1Q2"/>
<feature type="transmembrane region" description="Helical" evidence="6">
    <location>
        <begin position="234"/>
        <end position="255"/>
    </location>
</feature>
<keyword evidence="5 6" id="KW-0472">Membrane</keyword>
<dbReference type="Proteomes" id="UP000063781">
    <property type="component" value="Chromosome"/>
</dbReference>
<protein>
    <recommendedName>
        <fullName evidence="9">Sugar ABC transporter permease</fullName>
    </recommendedName>
</protein>
<dbReference type="STRING" id="1514105.AOC36_11095"/>
<dbReference type="Pfam" id="PF02653">
    <property type="entry name" value="BPD_transp_2"/>
    <property type="match status" value="1"/>
</dbReference>
<feature type="transmembrane region" description="Helical" evidence="6">
    <location>
        <begin position="161"/>
        <end position="179"/>
    </location>
</feature>
<feature type="transmembrane region" description="Helical" evidence="6">
    <location>
        <begin position="126"/>
        <end position="149"/>
    </location>
</feature>
<keyword evidence="3 6" id="KW-0812">Transmembrane</keyword>
<evidence type="ECO:0000313" key="7">
    <source>
        <dbReference type="EMBL" id="AMC94497.1"/>
    </source>
</evidence>
<feature type="transmembrane region" description="Helical" evidence="6">
    <location>
        <begin position="12"/>
        <end position="33"/>
    </location>
</feature>
<proteinExistence type="predicted"/>
<evidence type="ECO:0000256" key="1">
    <source>
        <dbReference type="ARBA" id="ARBA00004651"/>
    </source>
</evidence>
<feature type="transmembrane region" description="Helical" evidence="6">
    <location>
        <begin position="94"/>
        <end position="119"/>
    </location>
</feature>
<evidence type="ECO:0000313" key="8">
    <source>
        <dbReference type="Proteomes" id="UP000063781"/>
    </source>
</evidence>
<dbReference type="GO" id="GO:0005886">
    <property type="term" value="C:plasma membrane"/>
    <property type="evidence" value="ECO:0007669"/>
    <property type="project" value="UniProtKB-SubCell"/>
</dbReference>
<organism evidence="7 8">
    <name type="scientific">Erysipelothrix larvae</name>
    <dbReference type="NCBI Taxonomy" id="1514105"/>
    <lineage>
        <taxon>Bacteria</taxon>
        <taxon>Bacillati</taxon>
        <taxon>Bacillota</taxon>
        <taxon>Erysipelotrichia</taxon>
        <taxon>Erysipelotrichales</taxon>
        <taxon>Erysipelotrichaceae</taxon>
        <taxon>Erysipelothrix</taxon>
    </lineage>
</organism>
<gene>
    <name evidence="7" type="ORF">AOC36_11095</name>
</gene>
<feature type="transmembrane region" description="Helical" evidence="6">
    <location>
        <begin position="267"/>
        <end position="286"/>
    </location>
</feature>
<dbReference type="EMBL" id="CP013213">
    <property type="protein sequence ID" value="AMC94497.1"/>
    <property type="molecule type" value="Genomic_DNA"/>
</dbReference>
<keyword evidence="2" id="KW-1003">Cell membrane</keyword>
<feature type="transmembrane region" description="Helical" evidence="6">
    <location>
        <begin position="39"/>
        <end position="61"/>
    </location>
</feature>
<accession>A0A0X8H1Q2</accession>
<feature type="transmembrane region" description="Helical" evidence="6">
    <location>
        <begin position="210"/>
        <end position="228"/>
    </location>
</feature>
<evidence type="ECO:0000256" key="4">
    <source>
        <dbReference type="ARBA" id="ARBA00022989"/>
    </source>
</evidence>
<dbReference type="PANTHER" id="PTHR32196">
    <property type="entry name" value="ABC TRANSPORTER PERMEASE PROTEIN YPHD-RELATED-RELATED"/>
    <property type="match status" value="1"/>
</dbReference>
<dbReference type="GO" id="GO:0022857">
    <property type="term" value="F:transmembrane transporter activity"/>
    <property type="evidence" value="ECO:0007669"/>
    <property type="project" value="InterPro"/>
</dbReference>
<keyword evidence="8" id="KW-1185">Reference proteome</keyword>
<reference evidence="7 8" key="1">
    <citation type="submission" date="2015-10" db="EMBL/GenBank/DDBJ databases">
        <title>Erysipelothrix larvae sp. LV19 isolated from the larval gut of the rhinoceros beetle, Trypoxylus dichotomus.</title>
        <authorList>
            <person name="Lim S."/>
            <person name="Kim B.-C."/>
        </authorList>
    </citation>
    <scope>NUCLEOTIDE SEQUENCE [LARGE SCALE GENOMIC DNA]</scope>
    <source>
        <strain evidence="7 8">LV19</strain>
    </source>
</reference>
<comment type="subcellular location">
    <subcellularLocation>
        <location evidence="1">Cell membrane</location>
        <topology evidence="1">Multi-pass membrane protein</topology>
    </subcellularLocation>
</comment>
<dbReference type="InterPro" id="IPR001851">
    <property type="entry name" value="ABC_transp_permease"/>
</dbReference>
<evidence type="ECO:0000256" key="3">
    <source>
        <dbReference type="ARBA" id="ARBA00022692"/>
    </source>
</evidence>
<evidence type="ECO:0000256" key="2">
    <source>
        <dbReference type="ARBA" id="ARBA00022475"/>
    </source>
</evidence>
<feature type="transmembrane region" description="Helical" evidence="6">
    <location>
        <begin position="292"/>
        <end position="308"/>
    </location>
</feature>
<evidence type="ECO:0008006" key="9">
    <source>
        <dbReference type="Google" id="ProtNLM"/>
    </source>
</evidence>
<feature type="transmembrane region" description="Helical" evidence="6">
    <location>
        <begin position="68"/>
        <end position="88"/>
    </location>
</feature>
<evidence type="ECO:0000256" key="6">
    <source>
        <dbReference type="SAM" id="Phobius"/>
    </source>
</evidence>
<sequence>MNKKNLFNRFIGTTSIPLTTFIAVNLICVFQGVKLFETAGNYIVFFRSTASVMLTTIALSINLDSGRFDFSIGSVALLSSVISATIALNANLSVWTMLIISVFVGAILGLISGLTYVVVKLPPIIISLGVALLYEGIAFVITNGFGVSFVTNIELTSFPNVINYLVIISISLLLVTLVFDYTEFGYSYRALQTGQKVAVTTGIREVKNAVVCYVISGSLMGVVGFISATHTGTIQMALNFASIGVMFTAFLPMFIGGYIRRFTNANIGYLMGAVTTAFISLMYARVNVDSSIQQIVTAIILVAFLIYLNNEKAIGRIINLIKKRGNNEI</sequence>